<dbReference type="InterPro" id="IPR019775">
    <property type="entry name" value="WD40_repeat_CS"/>
</dbReference>
<dbReference type="InterPro" id="IPR001680">
    <property type="entry name" value="WD40_rpt"/>
</dbReference>
<dbReference type="PANTHER" id="PTHR44006:SF1">
    <property type="entry name" value="U5 SMALL NUCLEAR RIBONUCLEOPROTEIN 40 KDA PROTEIN"/>
    <property type="match status" value="1"/>
</dbReference>
<dbReference type="Proteomes" id="UP000054558">
    <property type="component" value="Unassembled WGS sequence"/>
</dbReference>
<evidence type="ECO:0000256" key="1">
    <source>
        <dbReference type="ARBA" id="ARBA00022574"/>
    </source>
</evidence>
<dbReference type="SUPFAM" id="SSF50978">
    <property type="entry name" value="WD40 repeat-like"/>
    <property type="match status" value="1"/>
</dbReference>
<dbReference type="STRING" id="105231.A0A1Y1HQR2"/>
<evidence type="ECO:0000313" key="4">
    <source>
        <dbReference type="EMBL" id="GAQ78168.1"/>
    </source>
</evidence>
<gene>
    <name evidence="4" type="ORF">KFL_000090140</name>
</gene>
<feature type="repeat" description="WD" evidence="3">
    <location>
        <begin position="73"/>
        <end position="115"/>
    </location>
</feature>
<evidence type="ECO:0000256" key="2">
    <source>
        <dbReference type="ARBA" id="ARBA00022737"/>
    </source>
</evidence>
<dbReference type="PANTHER" id="PTHR44006">
    <property type="entry name" value="U5 SMALL NUCLEAR RIBONUCLEOPROTEIN 40 KDA PROTEIN"/>
    <property type="match status" value="1"/>
</dbReference>
<sequence length="266" mass="28675">MGTEREEGQECSVDITRGQPAHGSFSLGPKLGSLLALPASVAGFEGAVASPANQGYTVYLCDFAQQPRIRTRLFGHTGIVAQLNASEALPHLLASASHDSSAKIWDLRTESAVCTLESRTYDSLAAVALCAPGGSYPLCFTGGDNECVQAWDLRMMRGLYELSTGNNEPAALYWHEVSQSLLAVTDCMHITGHGFGPGYVDVSDEEGGEGPNATDYRWPGEAKHSVHAFRARWDVGYQSFIRYTFSRSPAGAVPESSQPPRSFFSF</sequence>
<reference evidence="4 5" key="1">
    <citation type="journal article" date="2014" name="Nat. Commun.">
        <title>Klebsormidium flaccidum genome reveals primary factors for plant terrestrial adaptation.</title>
        <authorList>
            <person name="Hori K."/>
            <person name="Maruyama F."/>
            <person name="Fujisawa T."/>
            <person name="Togashi T."/>
            <person name="Yamamoto N."/>
            <person name="Seo M."/>
            <person name="Sato S."/>
            <person name="Yamada T."/>
            <person name="Mori H."/>
            <person name="Tajima N."/>
            <person name="Moriyama T."/>
            <person name="Ikeuchi M."/>
            <person name="Watanabe M."/>
            <person name="Wada H."/>
            <person name="Kobayashi K."/>
            <person name="Saito M."/>
            <person name="Masuda T."/>
            <person name="Sasaki-Sekimoto Y."/>
            <person name="Mashiguchi K."/>
            <person name="Awai K."/>
            <person name="Shimojima M."/>
            <person name="Masuda S."/>
            <person name="Iwai M."/>
            <person name="Nobusawa T."/>
            <person name="Narise T."/>
            <person name="Kondo S."/>
            <person name="Saito H."/>
            <person name="Sato R."/>
            <person name="Murakawa M."/>
            <person name="Ihara Y."/>
            <person name="Oshima-Yamada Y."/>
            <person name="Ohtaka K."/>
            <person name="Satoh M."/>
            <person name="Sonobe K."/>
            <person name="Ishii M."/>
            <person name="Ohtani R."/>
            <person name="Kanamori-Sato M."/>
            <person name="Honoki R."/>
            <person name="Miyazaki D."/>
            <person name="Mochizuki H."/>
            <person name="Umetsu J."/>
            <person name="Higashi K."/>
            <person name="Shibata D."/>
            <person name="Kamiya Y."/>
            <person name="Sato N."/>
            <person name="Nakamura Y."/>
            <person name="Tabata S."/>
            <person name="Ida S."/>
            <person name="Kurokawa K."/>
            <person name="Ohta H."/>
        </authorList>
    </citation>
    <scope>NUCLEOTIDE SEQUENCE [LARGE SCALE GENOMIC DNA]</scope>
    <source>
        <strain evidence="4 5">NIES-2285</strain>
    </source>
</reference>
<dbReference type="InterPro" id="IPR015943">
    <property type="entry name" value="WD40/YVTN_repeat-like_dom_sf"/>
</dbReference>
<dbReference type="OrthoDB" id="548949at2759"/>
<dbReference type="AlphaFoldDB" id="A0A1Y1HQR2"/>
<dbReference type="Gene3D" id="2.130.10.10">
    <property type="entry name" value="YVTN repeat-like/Quinoprotein amine dehydrogenase"/>
    <property type="match status" value="1"/>
</dbReference>
<dbReference type="InterPro" id="IPR052234">
    <property type="entry name" value="U5_snRNP_Component"/>
</dbReference>
<dbReference type="InterPro" id="IPR036322">
    <property type="entry name" value="WD40_repeat_dom_sf"/>
</dbReference>
<evidence type="ECO:0000313" key="5">
    <source>
        <dbReference type="Proteomes" id="UP000054558"/>
    </source>
</evidence>
<keyword evidence="1 3" id="KW-0853">WD repeat</keyword>
<keyword evidence="2" id="KW-0677">Repeat</keyword>
<evidence type="ECO:0000256" key="3">
    <source>
        <dbReference type="PROSITE-ProRule" id="PRU00221"/>
    </source>
</evidence>
<name>A0A1Y1HQR2_KLENI</name>
<dbReference type="SMART" id="SM00320">
    <property type="entry name" value="WD40"/>
    <property type="match status" value="2"/>
</dbReference>
<accession>A0A1Y1HQR2</accession>
<keyword evidence="5" id="KW-1185">Reference proteome</keyword>
<dbReference type="PROSITE" id="PS50082">
    <property type="entry name" value="WD_REPEATS_2"/>
    <property type="match status" value="1"/>
</dbReference>
<dbReference type="PROSITE" id="PS50294">
    <property type="entry name" value="WD_REPEATS_REGION"/>
    <property type="match status" value="1"/>
</dbReference>
<organism evidence="4 5">
    <name type="scientific">Klebsormidium nitens</name>
    <name type="common">Green alga</name>
    <name type="synonym">Ulothrix nitens</name>
    <dbReference type="NCBI Taxonomy" id="105231"/>
    <lineage>
        <taxon>Eukaryota</taxon>
        <taxon>Viridiplantae</taxon>
        <taxon>Streptophyta</taxon>
        <taxon>Klebsormidiophyceae</taxon>
        <taxon>Klebsormidiales</taxon>
        <taxon>Klebsormidiaceae</taxon>
        <taxon>Klebsormidium</taxon>
    </lineage>
</organism>
<dbReference type="EMBL" id="DF236958">
    <property type="protein sequence ID" value="GAQ78168.1"/>
    <property type="molecule type" value="Genomic_DNA"/>
</dbReference>
<dbReference type="PROSITE" id="PS00678">
    <property type="entry name" value="WD_REPEATS_1"/>
    <property type="match status" value="1"/>
</dbReference>
<protein>
    <submittedName>
        <fullName evidence="4">Uncharacterized protein</fullName>
    </submittedName>
</protein>
<proteinExistence type="predicted"/>